<keyword evidence="3" id="KW-1185">Reference proteome</keyword>
<feature type="compositionally biased region" description="Polar residues" evidence="1">
    <location>
        <begin position="437"/>
        <end position="464"/>
    </location>
</feature>
<feature type="region of interest" description="Disordered" evidence="1">
    <location>
        <begin position="430"/>
        <end position="490"/>
    </location>
</feature>
<feature type="compositionally biased region" description="Polar residues" evidence="1">
    <location>
        <begin position="68"/>
        <end position="85"/>
    </location>
</feature>
<evidence type="ECO:0000256" key="1">
    <source>
        <dbReference type="SAM" id="MobiDB-lite"/>
    </source>
</evidence>
<reference evidence="2 3" key="1">
    <citation type="submission" date="2016-07" db="EMBL/GenBank/DDBJ databases">
        <title>Pervasive Adenine N6-methylation of Active Genes in Fungi.</title>
        <authorList>
            <consortium name="DOE Joint Genome Institute"/>
            <person name="Mondo S.J."/>
            <person name="Dannebaum R.O."/>
            <person name="Kuo R.C."/>
            <person name="Labutti K."/>
            <person name="Haridas S."/>
            <person name="Kuo A."/>
            <person name="Salamov A."/>
            <person name="Ahrendt S.R."/>
            <person name="Lipzen A."/>
            <person name="Sullivan W."/>
            <person name="Andreopoulos W.B."/>
            <person name="Clum A."/>
            <person name="Lindquist E."/>
            <person name="Daum C."/>
            <person name="Ramamoorthy G.K."/>
            <person name="Gryganskyi A."/>
            <person name="Culley D."/>
            <person name="Magnuson J.K."/>
            <person name="James T.Y."/>
            <person name="O'Malley M.A."/>
            <person name="Stajich J.E."/>
            <person name="Spatafora J.W."/>
            <person name="Visel A."/>
            <person name="Grigoriev I.V."/>
        </authorList>
    </citation>
    <scope>NUCLEOTIDE SEQUENCE [LARGE SCALE GENOMIC DNA]</scope>
    <source>
        <strain evidence="2 3">68-887.2</strain>
    </source>
</reference>
<proteinExistence type="predicted"/>
<protein>
    <submittedName>
        <fullName evidence="2">Uncharacterized protein</fullName>
    </submittedName>
</protein>
<dbReference type="EMBL" id="MCFC01000019">
    <property type="protein sequence ID" value="ORY30531.1"/>
    <property type="molecule type" value="Genomic_DNA"/>
</dbReference>
<feature type="region of interest" description="Disordered" evidence="1">
    <location>
        <begin position="39"/>
        <end position="85"/>
    </location>
</feature>
<gene>
    <name evidence="2" type="ORF">BCR39DRAFT_587798</name>
</gene>
<dbReference type="InParanoid" id="A0A1Y2B6S0"/>
<sequence>MRSTLLARRRLSHYVVARPVALASGEAAARYGSTSAAAALSEHDEGDIEESLEEGRLGRRRDGALTTHRASPTFSTHGLSSTSVPTRPRVQHLSLSPAQTQEAEVFKRVSTLPRDATLSASLDHLSSLTDIGCPLTPAALKILLKRTPDTASMIRLAPVLTRSLEQERDISEVVKMLNRYTKPLGQLRMIAVLPNFVDFFLRRMEECIREHQGSAEELVEWYQTFIRGLRHFADPPHIRHKGVAPSIPLPQPVRAHVARITQHLLDALDNLPSSSHSSSRPRLSDRFLSQTLCKTAFMSPKLLNLVLDHVNDRGIRMSRQSWVVCYVCAVETGSKDKIAICKNGIISNGASTARSAEPRIEAGQLSMISASLSDLESLDQQLGANAVQEEWDGSLMDLQDTRERTADNESKLKEDELHRVGRIGIEAGQAHGEADQLSVSNRNGHSPSTNYAIQTSPQSSTKLNTRVDVNHSDSAAHGPPPFAASGSVDGQDARERLTELLFARFSSETGDILEVARPLLIQSGSSRSSNDQLTTRAWSVLLSHVKERLNVDIDVLQKIQHAIPEFQLDATIAAPIMQAYVRHGHALQAMAIWRDLVERQAASPDRPGYYIDRDVLAVATEACCAASGVERAIKLVNSFAWRGGSQANALAIHLDATNVNVLLKHCQPKDRFGLAQRLWYMAGKRWGVYLDSASLLYLLEAGTGDEVVEHWRSSDTLNHWEDQLADEAFEDNVSLLDHNNEYTADQWKAKREIFHDILFQNWPSLRKIKSPLELESGRFGFLSSLFGFHSSRSSPSHSTDEPITPSSPTHQLPSTRPELPDVNSQYTHIIPDGYAFDAYLSLLAEHQQTKAIPLALGWMHHLNILPLHSTLLVALMHVTEGGGQMRHVSPWNQDGSGAFVSDEQVLMRWLEEWLGDTMESVKGRGWGRNAGKRWRKKVPTEMEVAMYTRSLLEKRQKKIAKQRRDSYAR</sequence>
<organism evidence="2 3">
    <name type="scientific">Naematelia encephala</name>
    <dbReference type="NCBI Taxonomy" id="71784"/>
    <lineage>
        <taxon>Eukaryota</taxon>
        <taxon>Fungi</taxon>
        <taxon>Dikarya</taxon>
        <taxon>Basidiomycota</taxon>
        <taxon>Agaricomycotina</taxon>
        <taxon>Tremellomycetes</taxon>
        <taxon>Tremellales</taxon>
        <taxon>Naemateliaceae</taxon>
        <taxon>Naematelia</taxon>
    </lineage>
</organism>
<evidence type="ECO:0000313" key="3">
    <source>
        <dbReference type="Proteomes" id="UP000193986"/>
    </source>
</evidence>
<dbReference type="Proteomes" id="UP000193986">
    <property type="component" value="Unassembled WGS sequence"/>
</dbReference>
<feature type="compositionally biased region" description="Basic and acidic residues" evidence="1">
    <location>
        <begin position="53"/>
        <end position="63"/>
    </location>
</feature>
<dbReference type="AlphaFoldDB" id="A0A1Y2B6S0"/>
<comment type="caution">
    <text evidence="2">The sequence shown here is derived from an EMBL/GenBank/DDBJ whole genome shotgun (WGS) entry which is preliminary data.</text>
</comment>
<dbReference type="STRING" id="71784.A0A1Y2B6S0"/>
<name>A0A1Y2B6S0_9TREE</name>
<dbReference type="OrthoDB" id="185373at2759"/>
<evidence type="ECO:0000313" key="2">
    <source>
        <dbReference type="EMBL" id="ORY30531.1"/>
    </source>
</evidence>
<feature type="compositionally biased region" description="Polar residues" evidence="1">
    <location>
        <begin position="804"/>
        <end position="814"/>
    </location>
</feature>
<accession>A0A1Y2B6S0</accession>
<feature type="region of interest" description="Disordered" evidence="1">
    <location>
        <begin position="793"/>
        <end position="822"/>
    </location>
</feature>